<dbReference type="InterPro" id="IPR002394">
    <property type="entry name" value="Nicotinic_acetylcholine_rcpt"/>
</dbReference>
<evidence type="ECO:0000256" key="15">
    <source>
        <dbReference type="ARBA" id="ARBA00023303"/>
    </source>
</evidence>
<evidence type="ECO:0000256" key="2">
    <source>
        <dbReference type="ARBA" id="ARBA00022448"/>
    </source>
</evidence>
<dbReference type="FunFam" id="1.20.58.390:FF:000038">
    <property type="entry name" value="Acetylcholine receptor subunit beta-like 1"/>
    <property type="match status" value="1"/>
</dbReference>
<dbReference type="InterPro" id="IPR038050">
    <property type="entry name" value="Neuro_actylchol_rec"/>
</dbReference>
<organism evidence="20 21">
    <name type="scientific">Elysia crispata</name>
    <name type="common">lettuce slug</name>
    <dbReference type="NCBI Taxonomy" id="231223"/>
    <lineage>
        <taxon>Eukaryota</taxon>
        <taxon>Metazoa</taxon>
        <taxon>Spiralia</taxon>
        <taxon>Lophotrochozoa</taxon>
        <taxon>Mollusca</taxon>
        <taxon>Gastropoda</taxon>
        <taxon>Heterobranchia</taxon>
        <taxon>Euthyneura</taxon>
        <taxon>Panpulmonata</taxon>
        <taxon>Sacoglossa</taxon>
        <taxon>Placobranchoidea</taxon>
        <taxon>Plakobranchidae</taxon>
        <taxon>Elysia</taxon>
    </lineage>
</organism>
<dbReference type="CDD" id="cd19064">
    <property type="entry name" value="LGIC_TM_nAChR"/>
    <property type="match status" value="1"/>
</dbReference>
<dbReference type="EMBL" id="JAWDGP010000946">
    <property type="protein sequence ID" value="KAK3796030.1"/>
    <property type="molecule type" value="Genomic_DNA"/>
</dbReference>
<evidence type="ECO:0000256" key="1">
    <source>
        <dbReference type="ARBA" id="ARBA00009237"/>
    </source>
</evidence>
<dbReference type="InterPro" id="IPR036734">
    <property type="entry name" value="Neur_chan_lig-bd_sf"/>
</dbReference>
<dbReference type="GO" id="GO:0004888">
    <property type="term" value="F:transmembrane signaling receptor activity"/>
    <property type="evidence" value="ECO:0007669"/>
    <property type="project" value="InterPro"/>
</dbReference>
<keyword evidence="21" id="KW-1185">Reference proteome</keyword>
<dbReference type="PRINTS" id="PR00254">
    <property type="entry name" value="NICOTINICR"/>
</dbReference>
<proteinExistence type="inferred from homology"/>
<evidence type="ECO:0000256" key="16">
    <source>
        <dbReference type="ARBA" id="ARBA00034104"/>
    </source>
</evidence>
<evidence type="ECO:0000256" key="12">
    <source>
        <dbReference type="ARBA" id="ARBA00023180"/>
    </source>
</evidence>
<protein>
    <recommendedName>
        <fullName evidence="22">Nicotinic acetylcholine receptor beta 1 subunit</fullName>
    </recommendedName>
</protein>
<evidence type="ECO:0000256" key="3">
    <source>
        <dbReference type="ARBA" id="ARBA00022475"/>
    </source>
</evidence>
<keyword evidence="2 17" id="KW-0813">Transport</keyword>
<name>A0AAE1AYJ5_9GAST</name>
<keyword evidence="13" id="KW-0628">Postsynaptic cell membrane</keyword>
<dbReference type="CDD" id="cd19032">
    <property type="entry name" value="LGIC_ECD_nAChR_proto_beta-like"/>
    <property type="match status" value="1"/>
</dbReference>
<keyword evidence="12" id="KW-0325">Glycoprotein</keyword>
<accession>A0AAE1AYJ5</accession>
<evidence type="ECO:0000256" key="10">
    <source>
        <dbReference type="ARBA" id="ARBA00023157"/>
    </source>
</evidence>
<keyword evidence="11" id="KW-0675">Receptor</keyword>
<dbReference type="Pfam" id="PF02932">
    <property type="entry name" value="Neur_chan_memb"/>
    <property type="match status" value="1"/>
</dbReference>
<dbReference type="PRINTS" id="PR00252">
    <property type="entry name" value="NRIONCHANNEL"/>
</dbReference>
<dbReference type="AlphaFoldDB" id="A0AAE1AYJ5"/>
<evidence type="ECO:0000259" key="18">
    <source>
        <dbReference type="Pfam" id="PF02931"/>
    </source>
</evidence>
<evidence type="ECO:0008006" key="22">
    <source>
        <dbReference type="Google" id="ProtNLM"/>
    </source>
</evidence>
<evidence type="ECO:0000256" key="4">
    <source>
        <dbReference type="ARBA" id="ARBA00022692"/>
    </source>
</evidence>
<keyword evidence="4 17" id="KW-0812">Transmembrane</keyword>
<evidence type="ECO:0000313" key="20">
    <source>
        <dbReference type="EMBL" id="KAK3796030.1"/>
    </source>
</evidence>
<dbReference type="InterPro" id="IPR036719">
    <property type="entry name" value="Neuro-gated_channel_TM_sf"/>
</dbReference>
<comment type="caution">
    <text evidence="20">The sequence shown here is derived from an EMBL/GenBank/DDBJ whole genome shotgun (WGS) entry which is preliminary data.</text>
</comment>
<dbReference type="NCBIfam" id="TIGR00860">
    <property type="entry name" value="LIC"/>
    <property type="match status" value="1"/>
</dbReference>
<evidence type="ECO:0000256" key="8">
    <source>
        <dbReference type="ARBA" id="ARBA00023065"/>
    </source>
</evidence>
<gene>
    <name evidence="20" type="ORF">RRG08_013335</name>
</gene>
<comment type="similarity">
    <text evidence="1">Belongs to the ligand-gated ion channel (TC 1.A.9) family. Acetylcholine receptor (TC 1.A.9.1) subfamily.</text>
</comment>
<dbReference type="PROSITE" id="PS00236">
    <property type="entry name" value="NEUROTR_ION_CHANNEL"/>
    <property type="match status" value="1"/>
</dbReference>
<dbReference type="InterPro" id="IPR006029">
    <property type="entry name" value="Neurotrans-gated_channel_TM"/>
</dbReference>
<feature type="chain" id="PRO_5041774531" description="Nicotinic acetylcholine receptor beta 1 subunit" evidence="17">
    <location>
        <begin position="21"/>
        <end position="546"/>
    </location>
</feature>
<dbReference type="Gene3D" id="2.70.170.10">
    <property type="entry name" value="Neurotransmitter-gated ion-channel ligand-binding domain"/>
    <property type="match status" value="1"/>
</dbReference>
<keyword evidence="7" id="KW-0770">Synapse</keyword>
<keyword evidence="15 17" id="KW-0407">Ion channel</keyword>
<evidence type="ECO:0000256" key="14">
    <source>
        <dbReference type="ARBA" id="ARBA00023286"/>
    </source>
</evidence>
<keyword evidence="9 17" id="KW-0472">Membrane</keyword>
<feature type="signal peptide" evidence="17">
    <location>
        <begin position="1"/>
        <end position="20"/>
    </location>
</feature>
<dbReference type="InterPro" id="IPR006202">
    <property type="entry name" value="Neur_chan_lig-bd"/>
</dbReference>
<keyword evidence="6 17" id="KW-1133">Transmembrane helix</keyword>
<feature type="domain" description="Neurotransmitter-gated ion-channel transmembrane" evidence="19">
    <location>
        <begin position="246"/>
        <end position="505"/>
    </location>
</feature>
<keyword evidence="10" id="KW-1015">Disulfide bond</keyword>
<dbReference type="SUPFAM" id="SSF90112">
    <property type="entry name" value="Neurotransmitter-gated ion-channel transmembrane pore"/>
    <property type="match status" value="1"/>
</dbReference>
<dbReference type="FunFam" id="1.20.58.390:FF:000022">
    <property type="entry name" value="Nicotinic acetylcholine receptor subunit alpha4"/>
    <property type="match status" value="1"/>
</dbReference>
<dbReference type="Proteomes" id="UP001283361">
    <property type="component" value="Unassembled WGS sequence"/>
</dbReference>
<evidence type="ECO:0000256" key="7">
    <source>
        <dbReference type="ARBA" id="ARBA00023018"/>
    </source>
</evidence>
<reference evidence="20" key="1">
    <citation type="journal article" date="2023" name="G3 (Bethesda)">
        <title>A reference genome for the long-term kleptoplast-retaining sea slug Elysia crispata morphotype clarki.</title>
        <authorList>
            <person name="Eastman K.E."/>
            <person name="Pendleton A.L."/>
            <person name="Shaikh M.A."/>
            <person name="Suttiyut T."/>
            <person name="Ogas R."/>
            <person name="Tomko P."/>
            <person name="Gavelis G."/>
            <person name="Widhalm J.R."/>
            <person name="Wisecaver J.H."/>
        </authorList>
    </citation>
    <scope>NUCLEOTIDE SEQUENCE</scope>
    <source>
        <strain evidence="20">ECLA1</strain>
    </source>
</reference>
<dbReference type="GO" id="GO:0007271">
    <property type="term" value="P:synaptic transmission, cholinergic"/>
    <property type="evidence" value="ECO:0007669"/>
    <property type="project" value="UniProtKB-ARBA"/>
</dbReference>
<feature type="transmembrane region" description="Helical" evidence="17">
    <location>
        <begin position="489"/>
        <end position="507"/>
    </location>
</feature>
<dbReference type="InterPro" id="IPR006201">
    <property type="entry name" value="Neur_channel"/>
</dbReference>
<sequence length="546" mass="62341">MLVTVLSAAISLLLVPGGYCELDERSENERRLLRDLFIEKGYNPLIRPVRNNNESLEISFSLALSQIINVDEVNQVMKTNVWLQMYWNDYQLSWDPLQYGNIDSFRINPEKVWVPDFVLFNNADGNYEVTYKSNCVLYKGGDVTWVPPAIYQSSCSIDVLYFPFDEQVCDMKFGSWTHKGKSLTYNFYENMNKLDLTDYLKSGSWDIIDCPGKILNIKDEITNEYKEQIIFSFVLRRKTLFYTVNLIIPCVLISFVSVCVFALPAEAGEKITLCISILLALVVFLLLVSKILPPSLTIPLIAKYLLFTFIMNLIAIGSTVVVLNRNYRTPRTHQMPRWVRVIFLRELPKYLFMKRPDHDERWEGSAASPPPSMLSTPEVRRPVLVIPKSPSPALGSEGIPEFNEVHHPHCRLNHREAGSKGRSSGQSGCLLTTPDQVDDTGNCSQMAMTPELQKTIEAVKFISHHLQTEEEYDTILEDWKYVARVLDRLLLIVFLLVTLAGTAGILLNAPHILEYVDQDKIMEELLDYIKEAKANYTKSLQASSLD</sequence>
<evidence type="ECO:0000259" key="19">
    <source>
        <dbReference type="Pfam" id="PF02932"/>
    </source>
</evidence>
<dbReference type="Gene3D" id="1.20.58.390">
    <property type="entry name" value="Neurotransmitter-gated ion-channel transmembrane domain"/>
    <property type="match status" value="2"/>
</dbReference>
<dbReference type="Pfam" id="PF02931">
    <property type="entry name" value="Neur_chan_LBD"/>
    <property type="match status" value="1"/>
</dbReference>
<dbReference type="FunFam" id="2.70.170.10:FF:000016">
    <property type="entry name" value="Nicotinic acetylcholine receptor subunit"/>
    <property type="match status" value="1"/>
</dbReference>
<dbReference type="GO" id="GO:0022848">
    <property type="term" value="F:acetylcholine-gated monoatomic cation-selective channel activity"/>
    <property type="evidence" value="ECO:0007669"/>
    <property type="project" value="InterPro"/>
</dbReference>
<evidence type="ECO:0000256" key="6">
    <source>
        <dbReference type="ARBA" id="ARBA00022989"/>
    </source>
</evidence>
<comment type="subcellular location">
    <subcellularLocation>
        <location evidence="16">Postsynaptic cell membrane</location>
        <topology evidence="16">Multi-pass membrane protein</topology>
    </subcellularLocation>
</comment>
<dbReference type="PANTHER" id="PTHR18945">
    <property type="entry name" value="NEUROTRANSMITTER GATED ION CHANNEL"/>
    <property type="match status" value="1"/>
</dbReference>
<keyword evidence="14" id="KW-1071">Ligand-gated ion channel</keyword>
<feature type="transmembrane region" description="Helical" evidence="17">
    <location>
        <begin position="271"/>
        <end position="292"/>
    </location>
</feature>
<evidence type="ECO:0000256" key="5">
    <source>
        <dbReference type="ARBA" id="ARBA00022729"/>
    </source>
</evidence>
<feature type="transmembrane region" description="Helical" evidence="17">
    <location>
        <begin position="240"/>
        <end position="264"/>
    </location>
</feature>
<keyword evidence="8 17" id="KW-0406">Ion transport</keyword>
<evidence type="ECO:0000313" key="21">
    <source>
        <dbReference type="Proteomes" id="UP001283361"/>
    </source>
</evidence>
<feature type="domain" description="Neurotransmitter-gated ion-channel ligand-binding" evidence="18">
    <location>
        <begin position="29"/>
        <end position="239"/>
    </location>
</feature>
<dbReference type="GO" id="GO:0045211">
    <property type="term" value="C:postsynaptic membrane"/>
    <property type="evidence" value="ECO:0007669"/>
    <property type="project" value="UniProtKB-SubCell"/>
</dbReference>
<keyword evidence="3" id="KW-1003">Cell membrane</keyword>
<feature type="transmembrane region" description="Helical" evidence="17">
    <location>
        <begin position="304"/>
        <end position="323"/>
    </location>
</feature>
<evidence type="ECO:0000256" key="17">
    <source>
        <dbReference type="RuleBase" id="RU000687"/>
    </source>
</evidence>
<keyword evidence="5 17" id="KW-0732">Signal</keyword>
<dbReference type="SUPFAM" id="SSF63712">
    <property type="entry name" value="Nicotinic receptor ligand binding domain-like"/>
    <property type="match status" value="1"/>
</dbReference>
<evidence type="ECO:0000256" key="9">
    <source>
        <dbReference type="ARBA" id="ARBA00023136"/>
    </source>
</evidence>
<evidence type="ECO:0000256" key="11">
    <source>
        <dbReference type="ARBA" id="ARBA00023170"/>
    </source>
</evidence>
<dbReference type="InterPro" id="IPR018000">
    <property type="entry name" value="Neurotransmitter_ion_chnl_CS"/>
</dbReference>
<evidence type="ECO:0000256" key="13">
    <source>
        <dbReference type="ARBA" id="ARBA00023257"/>
    </source>
</evidence>